<dbReference type="GO" id="GO:0006747">
    <property type="term" value="P:FAD biosynthetic process"/>
    <property type="evidence" value="ECO:0007669"/>
    <property type="project" value="UniProtKB-UniPathway"/>
</dbReference>
<keyword evidence="9" id="KW-0067">ATP-binding</keyword>
<organism evidence="12 13">
    <name type="scientific">[Mycoplasma] anseris</name>
    <dbReference type="NCBI Taxonomy" id="92400"/>
    <lineage>
        <taxon>Bacteria</taxon>
        <taxon>Bacillati</taxon>
        <taxon>Mycoplasmatota</taxon>
        <taxon>Mycoplasmoidales</taxon>
        <taxon>Metamycoplasmataceae</taxon>
        <taxon>Metamycoplasma</taxon>
    </lineage>
</organism>
<protein>
    <recommendedName>
        <fullName evidence="2">FAD synthase</fullName>
        <ecNumber evidence="2">2.7.7.2</ecNumber>
    </recommendedName>
</protein>
<keyword evidence="6" id="KW-0548">Nucleotidyltransferase</keyword>
<keyword evidence="3" id="KW-0285">Flavoprotein</keyword>
<proteinExistence type="predicted"/>
<dbReference type="GO" id="GO:0009231">
    <property type="term" value="P:riboflavin biosynthetic process"/>
    <property type="evidence" value="ECO:0007669"/>
    <property type="project" value="InterPro"/>
</dbReference>
<keyword evidence="7" id="KW-0547">Nucleotide-binding</keyword>
<evidence type="ECO:0000313" key="12">
    <source>
        <dbReference type="EMBL" id="AWX69160.1"/>
    </source>
</evidence>
<name>A0A2Z4NC89_9BACT</name>
<evidence type="ECO:0000256" key="8">
    <source>
        <dbReference type="ARBA" id="ARBA00022827"/>
    </source>
</evidence>
<comment type="pathway">
    <text evidence="1">Cofactor biosynthesis; FAD biosynthesis; FAD from FMN: step 1/1.</text>
</comment>
<dbReference type="InterPro" id="IPR014729">
    <property type="entry name" value="Rossmann-like_a/b/a_fold"/>
</dbReference>
<keyword evidence="4" id="KW-0288">FMN</keyword>
<keyword evidence="8" id="KW-0274">FAD</keyword>
<accession>A0A2Z4NC89</accession>
<dbReference type="GO" id="GO:0003919">
    <property type="term" value="F:FMN adenylyltransferase activity"/>
    <property type="evidence" value="ECO:0007669"/>
    <property type="project" value="UniProtKB-EC"/>
</dbReference>
<evidence type="ECO:0000256" key="5">
    <source>
        <dbReference type="ARBA" id="ARBA00022679"/>
    </source>
</evidence>
<comment type="catalytic activity">
    <reaction evidence="10">
        <text>FMN + ATP + H(+) = FAD + diphosphate</text>
        <dbReference type="Rhea" id="RHEA:17237"/>
        <dbReference type="ChEBI" id="CHEBI:15378"/>
        <dbReference type="ChEBI" id="CHEBI:30616"/>
        <dbReference type="ChEBI" id="CHEBI:33019"/>
        <dbReference type="ChEBI" id="CHEBI:57692"/>
        <dbReference type="ChEBI" id="CHEBI:58210"/>
        <dbReference type="EC" id="2.7.7.2"/>
    </reaction>
</comment>
<dbReference type="NCBIfam" id="NF045965">
    <property type="entry name" value="RibF_rel"/>
    <property type="match status" value="1"/>
</dbReference>
<evidence type="ECO:0000256" key="4">
    <source>
        <dbReference type="ARBA" id="ARBA00022643"/>
    </source>
</evidence>
<dbReference type="InterPro" id="IPR015864">
    <property type="entry name" value="FAD_synthase"/>
</dbReference>
<evidence type="ECO:0000256" key="1">
    <source>
        <dbReference type="ARBA" id="ARBA00004726"/>
    </source>
</evidence>
<evidence type="ECO:0000256" key="10">
    <source>
        <dbReference type="ARBA" id="ARBA00049494"/>
    </source>
</evidence>
<dbReference type="GO" id="GO:0005524">
    <property type="term" value="F:ATP binding"/>
    <property type="evidence" value="ECO:0007669"/>
    <property type="project" value="UniProtKB-KW"/>
</dbReference>
<reference evidence="13" key="1">
    <citation type="submission" date="2018-06" db="EMBL/GenBank/DDBJ databases">
        <title>Complete genome sequences of Mycoplasma anatis, M. anseris and M. cloacale type strains.</title>
        <authorList>
            <person name="Grozner D."/>
            <person name="Forro B."/>
            <person name="Sulyok K.M."/>
            <person name="Marton S."/>
            <person name="Kreizinger Z."/>
            <person name="Banyai K."/>
            <person name="Gyuranecz M."/>
        </authorList>
    </citation>
    <scope>NUCLEOTIDE SEQUENCE [LARGE SCALE GENOMIC DNA]</scope>
    <source>
        <strain evidence="13">ATCC 49234</strain>
    </source>
</reference>
<evidence type="ECO:0000256" key="9">
    <source>
        <dbReference type="ARBA" id="ARBA00022840"/>
    </source>
</evidence>
<dbReference type="RefSeq" id="WP_033178687.1">
    <property type="nucleotide sequence ID" value="NZ_CP030140.1"/>
</dbReference>
<evidence type="ECO:0000256" key="3">
    <source>
        <dbReference type="ARBA" id="ARBA00022630"/>
    </source>
</evidence>
<evidence type="ECO:0000256" key="2">
    <source>
        <dbReference type="ARBA" id="ARBA00012393"/>
    </source>
</evidence>
<keyword evidence="5" id="KW-0808">Transferase</keyword>
<dbReference type="SUPFAM" id="SSF52374">
    <property type="entry name" value="Nucleotidylyl transferase"/>
    <property type="match status" value="1"/>
</dbReference>
<dbReference type="EC" id="2.7.7.2" evidence="2"/>
<dbReference type="NCBIfam" id="NF005518">
    <property type="entry name" value="PRK07143.1"/>
    <property type="match status" value="1"/>
</dbReference>
<evidence type="ECO:0000259" key="11">
    <source>
        <dbReference type="Pfam" id="PF06574"/>
    </source>
</evidence>
<evidence type="ECO:0000256" key="7">
    <source>
        <dbReference type="ARBA" id="ARBA00022741"/>
    </source>
</evidence>
<dbReference type="Proteomes" id="UP000250218">
    <property type="component" value="Chromosome"/>
</dbReference>
<gene>
    <name evidence="12" type="ORF">DP065_00020</name>
</gene>
<dbReference type="AlphaFoldDB" id="A0A2Z4NC89"/>
<dbReference type="Gene3D" id="3.40.50.620">
    <property type="entry name" value="HUPs"/>
    <property type="match status" value="1"/>
</dbReference>
<dbReference type="Pfam" id="PF06574">
    <property type="entry name" value="FAD_syn"/>
    <property type="match status" value="1"/>
</dbReference>
<dbReference type="EMBL" id="CP030140">
    <property type="protein sequence ID" value="AWX69160.1"/>
    <property type="molecule type" value="Genomic_DNA"/>
</dbReference>
<evidence type="ECO:0000313" key="13">
    <source>
        <dbReference type="Proteomes" id="UP000250218"/>
    </source>
</evidence>
<feature type="domain" description="FAD synthetase" evidence="11">
    <location>
        <begin position="14"/>
        <end position="158"/>
    </location>
</feature>
<sequence length="287" mass="33503">MKLLNFNTELIESSEKPVILCLGSFETLHIGHLELIKQANSLKIQHPDAVLAFSLFKEPHIKGIIKEDKAFQLKPRLYTLANYGFEQVYIIDFNEKFRNISAKEFIEILKKMNVQYVVCGIDYAFGFNKTGNLGLLKKHFNVALASERKINGKKISSSLIREFINEGNIEALNTLLIEKYSFITNIEHFYFEYPQKLIRLRSGIYFVNVVIKNIEYHGLCLINKDANKATPKLHKVILLDIDMVPNKYEEAYFEFLKPLRYIDNNNENEIFEDDVENCKMFFQKKPN</sequence>
<dbReference type="KEGG" id="mane:DP065_00020"/>
<evidence type="ECO:0000256" key="6">
    <source>
        <dbReference type="ARBA" id="ARBA00022695"/>
    </source>
</evidence>
<dbReference type="UniPathway" id="UPA00277">
    <property type="reaction ID" value="UER00407"/>
</dbReference>
<keyword evidence="13" id="KW-1185">Reference proteome</keyword>